<proteinExistence type="inferred from homology"/>
<dbReference type="GeneID" id="110571483"/>
<keyword evidence="9" id="KW-0325">Glycoprotein</keyword>
<evidence type="ECO:0000256" key="1">
    <source>
        <dbReference type="ARBA" id="ARBA00010241"/>
    </source>
</evidence>
<comment type="subcellular location">
    <subcellularLocation>
        <location evidence="15">Presynaptic cell membrane</location>
        <topology evidence="15">Single-pass type I membrane protein</topology>
    </subcellularLocation>
</comment>
<keyword evidence="12 18" id="KW-0472">Membrane</keyword>
<keyword evidence="21" id="KW-1185">Reference proteome</keyword>
<dbReference type="SMART" id="SM00294">
    <property type="entry name" value="4.1m"/>
    <property type="match status" value="1"/>
</dbReference>
<feature type="domain" description="EGF-like" evidence="20">
    <location>
        <begin position="270"/>
        <end position="307"/>
    </location>
</feature>
<evidence type="ECO:0000256" key="14">
    <source>
        <dbReference type="ARBA" id="ARBA00023207"/>
    </source>
</evidence>
<feature type="domain" description="Laminin G" evidence="19">
    <location>
        <begin position="498"/>
        <end position="673"/>
    </location>
</feature>
<dbReference type="InterPro" id="IPR001791">
    <property type="entry name" value="Laminin_G"/>
</dbReference>
<dbReference type="PROSITE" id="PS00010">
    <property type="entry name" value="ASX_HYDROXYL"/>
    <property type="match status" value="1"/>
</dbReference>
<dbReference type="Gene3D" id="2.10.25.10">
    <property type="entry name" value="Laminin"/>
    <property type="match status" value="2"/>
</dbReference>
<evidence type="ECO:0000256" key="9">
    <source>
        <dbReference type="ARBA" id="ARBA00022974"/>
    </source>
</evidence>
<feature type="domain" description="Laminin G" evidence="19">
    <location>
        <begin position="1"/>
        <end position="67"/>
    </location>
</feature>
<feature type="region of interest" description="Disordered" evidence="17">
    <location>
        <begin position="1029"/>
        <end position="1061"/>
    </location>
</feature>
<dbReference type="SMART" id="SM00282">
    <property type="entry name" value="LamG"/>
    <property type="match status" value="4"/>
</dbReference>
<feature type="domain" description="EGF-like" evidence="20">
    <location>
        <begin position="676"/>
        <end position="713"/>
    </location>
</feature>
<keyword evidence="9" id="KW-0654">Proteoglycan</keyword>
<dbReference type="Gene3D" id="2.60.120.200">
    <property type="match status" value="5"/>
</dbReference>
<dbReference type="CTD" id="9369"/>
<evidence type="ECO:0000256" key="12">
    <source>
        <dbReference type="ARBA" id="ARBA00023136"/>
    </source>
</evidence>
<protein>
    <submittedName>
        <fullName evidence="22">Neurexin 3 isoform X4</fullName>
    </submittedName>
</protein>
<accession>A0A2Y9G8M1</accession>
<evidence type="ECO:0000256" key="3">
    <source>
        <dbReference type="ARBA" id="ARBA00022692"/>
    </source>
</evidence>
<comment type="similarity">
    <text evidence="1">Belongs to the neurexin family.</text>
</comment>
<keyword evidence="2 16" id="KW-0245">EGF-like domain</keyword>
<dbReference type="Proteomes" id="UP000248481">
    <property type="component" value="Chromosome 9"/>
</dbReference>
<dbReference type="InterPro" id="IPR000742">
    <property type="entry name" value="EGF"/>
</dbReference>
<keyword evidence="8" id="KW-0130">Cell adhesion</keyword>
<dbReference type="InterPro" id="IPR027789">
    <property type="entry name" value="Syndecan/Neurexin_dom"/>
</dbReference>
<evidence type="ECO:0000256" key="2">
    <source>
        <dbReference type="ARBA" id="ARBA00022536"/>
    </source>
</evidence>
<dbReference type="FunFam" id="2.10.25.10:FF:000015">
    <property type="entry name" value="neurexin-1 isoform X1"/>
    <property type="match status" value="1"/>
</dbReference>
<dbReference type="InterPro" id="IPR000152">
    <property type="entry name" value="EGF-type_Asp/Asn_hydroxyl_site"/>
</dbReference>
<dbReference type="GO" id="GO:0046872">
    <property type="term" value="F:metal ion binding"/>
    <property type="evidence" value="ECO:0007669"/>
    <property type="project" value="UniProtKB-KW"/>
</dbReference>
<dbReference type="Pfam" id="PF01034">
    <property type="entry name" value="Syndecan"/>
    <property type="match status" value="1"/>
</dbReference>
<keyword evidence="3 18" id="KW-0812">Transmembrane</keyword>
<keyword evidence="5" id="KW-0732">Signal</keyword>
<feature type="compositionally biased region" description="Polar residues" evidence="17">
    <location>
        <begin position="930"/>
        <end position="945"/>
    </location>
</feature>
<evidence type="ECO:0000256" key="11">
    <source>
        <dbReference type="ARBA" id="ARBA00023018"/>
    </source>
</evidence>
<dbReference type="SUPFAM" id="SSF49899">
    <property type="entry name" value="Concanavalin A-like lectins/glucanases"/>
    <property type="match status" value="4"/>
</dbReference>
<feature type="domain" description="Laminin G" evidence="19">
    <location>
        <begin position="74"/>
        <end position="266"/>
    </location>
</feature>
<dbReference type="InterPro" id="IPR050372">
    <property type="entry name" value="Neurexin-related_CASP"/>
</dbReference>
<comment type="caution">
    <text evidence="16">Lacks conserved residue(s) required for the propagation of feature annotation.</text>
</comment>
<name>A0A2Y9G8M1_NEOSC</name>
<dbReference type="FunFam" id="2.60.120.200:FF:000005">
    <property type="entry name" value="neurexin-1 isoform X1"/>
    <property type="match status" value="1"/>
</dbReference>
<feature type="transmembrane region" description="Helical" evidence="18">
    <location>
        <begin position="988"/>
        <end position="1008"/>
    </location>
</feature>
<dbReference type="FunFam" id="2.60.120.200:FF:000003">
    <property type="entry name" value="neurexin-1 isoform X1"/>
    <property type="match status" value="1"/>
</dbReference>
<feature type="domain" description="Laminin G" evidence="19">
    <location>
        <begin position="312"/>
        <end position="484"/>
    </location>
</feature>
<keyword evidence="4" id="KW-0479">Metal-binding</keyword>
<dbReference type="CDD" id="cd00054">
    <property type="entry name" value="EGF_CA"/>
    <property type="match status" value="1"/>
</dbReference>
<dbReference type="PANTHER" id="PTHR15036:SF57">
    <property type="entry name" value="NEUREXIN-3"/>
    <property type="match status" value="1"/>
</dbReference>
<dbReference type="FunFam" id="2.60.120.200:FF:000004">
    <property type="entry name" value="neurexin-1 isoform X1"/>
    <property type="match status" value="1"/>
</dbReference>
<evidence type="ECO:0000313" key="22">
    <source>
        <dbReference type="RefSeq" id="XP_021535283.1"/>
    </source>
</evidence>
<evidence type="ECO:0000256" key="5">
    <source>
        <dbReference type="ARBA" id="ARBA00022729"/>
    </source>
</evidence>
<dbReference type="RefSeq" id="XP_021535283.1">
    <property type="nucleotide sequence ID" value="XM_021679608.1"/>
</dbReference>
<evidence type="ECO:0000256" key="13">
    <source>
        <dbReference type="ARBA" id="ARBA00023157"/>
    </source>
</evidence>
<evidence type="ECO:0000256" key="18">
    <source>
        <dbReference type="SAM" id="Phobius"/>
    </source>
</evidence>
<dbReference type="InterPro" id="IPR003585">
    <property type="entry name" value="Neurexin-like"/>
</dbReference>
<evidence type="ECO:0000256" key="17">
    <source>
        <dbReference type="SAM" id="MobiDB-lite"/>
    </source>
</evidence>
<keyword evidence="10 18" id="KW-1133">Transmembrane helix</keyword>
<reference evidence="22" key="1">
    <citation type="submission" date="2025-08" db="UniProtKB">
        <authorList>
            <consortium name="RefSeq"/>
        </authorList>
    </citation>
    <scope>IDENTIFICATION</scope>
    <source>
        <tissue evidence="22">Blood</tissue>
    </source>
</reference>
<dbReference type="CDD" id="cd00110">
    <property type="entry name" value="LamG"/>
    <property type="match status" value="4"/>
</dbReference>
<organism evidence="21 22">
    <name type="scientific">Neomonachus schauinslandi</name>
    <name type="common">Hawaiian monk seal</name>
    <name type="synonym">Monachus schauinslandi</name>
    <dbReference type="NCBI Taxonomy" id="29088"/>
    <lineage>
        <taxon>Eukaryota</taxon>
        <taxon>Metazoa</taxon>
        <taxon>Chordata</taxon>
        <taxon>Craniata</taxon>
        <taxon>Vertebrata</taxon>
        <taxon>Euteleostomi</taxon>
        <taxon>Mammalia</taxon>
        <taxon>Eutheria</taxon>
        <taxon>Laurasiatheria</taxon>
        <taxon>Carnivora</taxon>
        <taxon>Caniformia</taxon>
        <taxon>Pinnipedia</taxon>
        <taxon>Phocidae</taxon>
        <taxon>Monachinae</taxon>
        <taxon>Monachini</taxon>
        <taxon>Neomonachus</taxon>
    </lineage>
</organism>
<dbReference type="PANTHER" id="PTHR15036">
    <property type="entry name" value="PIKACHURIN-LIKE PROTEIN"/>
    <property type="match status" value="1"/>
</dbReference>
<gene>
    <name evidence="22" type="primary">NRXN3</name>
</gene>
<keyword evidence="11" id="KW-0770">Synapse</keyword>
<dbReference type="PROSITE" id="PS50026">
    <property type="entry name" value="EGF_3"/>
    <property type="match status" value="2"/>
</dbReference>
<evidence type="ECO:0000256" key="10">
    <source>
        <dbReference type="ARBA" id="ARBA00022989"/>
    </source>
</evidence>
<dbReference type="FunFam" id="2.10.25.10:FF:000029">
    <property type="entry name" value="neurexin-1 isoform X1"/>
    <property type="match status" value="1"/>
</dbReference>
<evidence type="ECO:0000259" key="19">
    <source>
        <dbReference type="PROSITE" id="PS50025"/>
    </source>
</evidence>
<evidence type="ECO:0000259" key="20">
    <source>
        <dbReference type="PROSITE" id="PS50026"/>
    </source>
</evidence>
<evidence type="ECO:0000256" key="8">
    <source>
        <dbReference type="ARBA" id="ARBA00022889"/>
    </source>
</evidence>
<sequence>MLGSDDFFYVGGSPSTADLPGSPVSNNFMGCLKEVVYKNNDIRLELSRLARIGDTKMKIYGEVVFKCENVATLDPINFETPEAYISLPKWNTKRMGSISFDFRTTEPNGLILFTHGKPQERKDTRSQKNTKVDFFAVELLDGNLYLLLDMGSGTIKVKATQKKANDGEWYHVDIQRDGRSGTISVNSRRTPFTASGESEILDLEGDMYLGGLPENRAGLILPTELWTAMLNYGYVGCIRDLFIDGRSKNIRQLAEMQNAAGVKSSCSRMSAKQCDSYPCKNNAVCKDGWNRFICDCTGTGYWGRTCEREASILSYDGSMYMKIIMPMVMHTEAEDVSFRFMSQRAYGLLVATTSRDSADTLRLELDGGRVKLMVNLDCIRINCNSSKGPETLYAGQKLNDNEWHTVRVVRRGKSLKLTVDDDVAEGTMVGDHTRLEFHNIETGIMTEKRYISVVPSSFIGHLQSLMFNGLLYIDLCKNGDIDYCELKARFGLRNIIADPVTFKTKSSYLSLATLQAYTSMHLFFQFKTTSADGFILFNSGDGNDFIAVELVKGYIHYVFDLGNGPNVIKGNSDRPLNDNQWHNVVITRDNSNTHSLKVDTKVVTQVINGAKNLDLKGDLYMAGLAQGMYSNLPKLVASRDGFQGCLASVDLNGRLPDLINDALHRSGQIERGCEGPSTTCQEDSCANQGVCMQQWEGFTCDCSMTSYSGNQCNDPGATYIFGKSGGLILYTWPANDRPSTRSDRLAVGFSTTVKDGILVRIDSAPGLGDFLQLHIEQGKIGVVFNIGTVDISIKEERTPVNDGKYHVVRFTRNGGNATLQVDNWPVNEHYPTGRQLTIFNTQAQIAIGGKDKGRLFQGQLSGLYYDGLKVLNMAAENNPNIKINGSVRLVGEVPSILGTTQTTSMPPEMSTTVMETTTTMATTTTRKNRSTASIQPTSDDLVSSAECSSDDEDFVECEPSTANPTEPGVRRVPGASEVIRESSSTTGMVVGIVAAAALCILILLYAMYKYRNRDEGSYQVDETRNYISNSAQSNGTLIKEKQQSAKSGHKKQKNKDKEYYV</sequence>
<dbReference type="GO" id="GO:0042734">
    <property type="term" value="C:presynaptic membrane"/>
    <property type="evidence" value="ECO:0007669"/>
    <property type="project" value="UniProtKB-SubCell"/>
</dbReference>
<feature type="domain" description="Laminin G" evidence="19">
    <location>
        <begin position="717"/>
        <end position="887"/>
    </location>
</feature>
<dbReference type="GO" id="GO:0007155">
    <property type="term" value="P:cell adhesion"/>
    <property type="evidence" value="ECO:0007669"/>
    <property type="project" value="UniProtKB-KW"/>
</dbReference>
<evidence type="ECO:0000256" key="4">
    <source>
        <dbReference type="ARBA" id="ARBA00022723"/>
    </source>
</evidence>
<dbReference type="SMART" id="SM00181">
    <property type="entry name" value="EGF"/>
    <property type="match status" value="2"/>
</dbReference>
<dbReference type="FunFam" id="2.60.120.200:FF:000007">
    <property type="entry name" value="neurexin-1 isoform X1"/>
    <property type="match status" value="1"/>
</dbReference>
<dbReference type="InterPro" id="IPR013320">
    <property type="entry name" value="ConA-like_dom_sf"/>
</dbReference>
<evidence type="ECO:0000256" key="6">
    <source>
        <dbReference type="ARBA" id="ARBA00022737"/>
    </source>
</evidence>
<keyword evidence="6" id="KW-0677">Repeat</keyword>
<keyword evidence="13" id="KW-1015">Disulfide bond</keyword>
<dbReference type="AlphaFoldDB" id="A0A2Y9G8M1"/>
<dbReference type="Pfam" id="PF02210">
    <property type="entry name" value="Laminin_G_2"/>
    <property type="match status" value="4"/>
</dbReference>
<evidence type="ECO:0000256" key="15">
    <source>
        <dbReference type="ARBA" id="ARBA00035005"/>
    </source>
</evidence>
<keyword evidence="7" id="KW-0106">Calcium</keyword>
<keyword evidence="14" id="KW-0357">Heparan sulfate</keyword>
<feature type="region of interest" description="Disordered" evidence="17">
    <location>
        <begin position="921"/>
        <end position="945"/>
    </location>
</feature>
<dbReference type="PROSITE" id="PS50025">
    <property type="entry name" value="LAM_G_DOMAIN"/>
    <property type="match status" value="5"/>
</dbReference>
<evidence type="ECO:0000256" key="7">
    <source>
        <dbReference type="ARBA" id="ARBA00022837"/>
    </source>
</evidence>
<evidence type="ECO:0000313" key="21">
    <source>
        <dbReference type="Proteomes" id="UP000248481"/>
    </source>
</evidence>
<evidence type="ECO:0000256" key="16">
    <source>
        <dbReference type="PROSITE-ProRule" id="PRU00076"/>
    </source>
</evidence>